<protein>
    <recommendedName>
        <fullName evidence="7">Glycogen synthase</fullName>
        <ecNumber evidence="7">2.4.1.21</ecNumber>
    </recommendedName>
    <alternativeName>
        <fullName evidence="7">Starch [bacterial glycogen] synthase</fullName>
    </alternativeName>
</protein>
<evidence type="ECO:0000256" key="3">
    <source>
        <dbReference type="ARBA" id="ARBA00010281"/>
    </source>
</evidence>
<reference evidence="10" key="1">
    <citation type="submission" date="2023-08" db="EMBL/GenBank/DDBJ databases">
        <authorList>
            <person name="Page C.A."/>
            <person name="Perez-Diaz I.M."/>
        </authorList>
    </citation>
    <scope>NUCLEOTIDE SEQUENCE</scope>
    <source>
        <strain evidence="10">7.8.46</strain>
    </source>
</reference>
<gene>
    <name evidence="7 10" type="primary">glgA</name>
    <name evidence="10" type="ORF">RI536_07470</name>
</gene>
<evidence type="ECO:0000313" key="11">
    <source>
        <dbReference type="Proteomes" id="UP001267003"/>
    </source>
</evidence>
<comment type="catalytic activity">
    <reaction evidence="1 7">
        <text>[(1-&gt;4)-alpha-D-glucosyl](n) + ADP-alpha-D-glucose = [(1-&gt;4)-alpha-D-glucosyl](n+1) + ADP + H(+)</text>
        <dbReference type="Rhea" id="RHEA:18189"/>
        <dbReference type="Rhea" id="RHEA-COMP:9584"/>
        <dbReference type="Rhea" id="RHEA-COMP:9587"/>
        <dbReference type="ChEBI" id="CHEBI:15378"/>
        <dbReference type="ChEBI" id="CHEBI:15444"/>
        <dbReference type="ChEBI" id="CHEBI:57498"/>
        <dbReference type="ChEBI" id="CHEBI:456216"/>
        <dbReference type="EC" id="2.4.1.21"/>
    </reaction>
</comment>
<comment type="pathway">
    <text evidence="7">Glycan biosynthesis; glycogen biosynthesis.</text>
</comment>
<dbReference type="PANTHER" id="PTHR45825">
    <property type="entry name" value="GRANULE-BOUND STARCH SYNTHASE 1, CHLOROPLASTIC/AMYLOPLASTIC"/>
    <property type="match status" value="1"/>
</dbReference>
<dbReference type="EMBL" id="JAVLAQ010000001">
    <property type="protein sequence ID" value="MDT6989944.1"/>
    <property type="molecule type" value="Genomic_DNA"/>
</dbReference>
<comment type="similarity">
    <text evidence="3 7">Belongs to the glycosyltransferase 1 family. Bacterial/plant glycogen synthase subfamily.</text>
</comment>
<evidence type="ECO:0000313" key="10">
    <source>
        <dbReference type="EMBL" id="MDT6989944.1"/>
    </source>
</evidence>
<dbReference type="InterPro" id="IPR001296">
    <property type="entry name" value="Glyco_trans_1"/>
</dbReference>
<evidence type="ECO:0000256" key="6">
    <source>
        <dbReference type="ARBA" id="ARBA00023056"/>
    </source>
</evidence>
<dbReference type="Pfam" id="PF08323">
    <property type="entry name" value="Glyco_transf_5"/>
    <property type="match status" value="1"/>
</dbReference>
<dbReference type="InterPro" id="IPR011835">
    <property type="entry name" value="GS/SS"/>
</dbReference>
<evidence type="ECO:0000256" key="7">
    <source>
        <dbReference type="HAMAP-Rule" id="MF_00484"/>
    </source>
</evidence>
<dbReference type="GO" id="GO:0009011">
    <property type="term" value="F:alpha-1,4-glucan glucosyltransferase (ADP-glucose donor) activity"/>
    <property type="evidence" value="ECO:0007669"/>
    <property type="project" value="UniProtKB-UniRule"/>
</dbReference>
<evidence type="ECO:0000256" key="5">
    <source>
        <dbReference type="ARBA" id="ARBA00022679"/>
    </source>
</evidence>
<dbReference type="Proteomes" id="UP001267003">
    <property type="component" value="Unassembled WGS sequence"/>
</dbReference>
<dbReference type="Pfam" id="PF00534">
    <property type="entry name" value="Glycos_transf_1"/>
    <property type="match status" value="1"/>
</dbReference>
<evidence type="ECO:0000256" key="2">
    <source>
        <dbReference type="ARBA" id="ARBA00002764"/>
    </source>
</evidence>
<evidence type="ECO:0000259" key="8">
    <source>
        <dbReference type="Pfam" id="PF00534"/>
    </source>
</evidence>
<proteinExistence type="inferred from homology"/>
<keyword evidence="4 7" id="KW-0328">Glycosyltransferase</keyword>
<feature type="binding site" evidence="7">
    <location>
        <position position="16"/>
    </location>
    <ligand>
        <name>ADP-alpha-D-glucose</name>
        <dbReference type="ChEBI" id="CHEBI:57498"/>
    </ligand>
</feature>
<name>A0AAW8VW70_LACPE</name>
<dbReference type="HAMAP" id="MF_00484">
    <property type="entry name" value="Glycogen_synth"/>
    <property type="match status" value="1"/>
</dbReference>
<evidence type="ECO:0000259" key="9">
    <source>
        <dbReference type="Pfam" id="PF08323"/>
    </source>
</evidence>
<dbReference type="InterPro" id="IPR013534">
    <property type="entry name" value="Starch_synth_cat_dom"/>
</dbReference>
<keyword evidence="5 7" id="KW-0808">Transferase</keyword>
<dbReference type="RefSeq" id="WP_216780178.1">
    <property type="nucleotide sequence ID" value="NZ_JAGXBR010000001.1"/>
</dbReference>
<accession>A0AAW8VW70</accession>
<keyword evidence="6 7" id="KW-0320">Glycogen biosynthesis</keyword>
<sequence length="479" mass="54801">MTRVLFAAAESAPFYKTGGLGDVSMPLPRALQAEGVETRVVIPYYPRRMPAEYQQQLKPVTHFTVQVGARAMYCGVKTVTVAHVQYYLIDNLDYFGRDGLYGYWDDGERFAFFQMAICEMMERIDYIPDILQLNDWHTAFIPVLLAEKYYWIEAYRDIKTLLTIHNLQFQGIYDPIILDSLFHIGTETYTESGVAFYDRVNWLKGGINFADAVNTVSPTYAQEIQTPAFGEHLDGVLRANRHKLSGILNGIDTQVYDPATDPALKVNYTVKDLKSKRLDKRALQRRLGLPEKDVPLLAVISRLTRQKGIDLLLDSLDPFLQRQDVQLVVLGTGEPALEQAWRTYQQAYPQKVVAAIQFDTQLAQQIYAASDLFLMPSAFEPCGLSQMMAMHYGSLPVVHAVGGLRDTVLPYNQYTGQGTGFSFDDYRPEVFRKMLTVAVNLYRHDPQIWRQLQHQAMTCDFGWERSAQQYRTTYLKLMR</sequence>
<feature type="domain" description="Starch synthase catalytic" evidence="9">
    <location>
        <begin position="3"/>
        <end position="238"/>
    </location>
</feature>
<dbReference type="NCBIfam" id="NF001898">
    <property type="entry name" value="PRK00654.1-1"/>
    <property type="match status" value="1"/>
</dbReference>
<dbReference type="PANTHER" id="PTHR45825:SF11">
    <property type="entry name" value="ALPHA AMYLASE DOMAIN-CONTAINING PROTEIN"/>
    <property type="match status" value="1"/>
</dbReference>
<evidence type="ECO:0000256" key="1">
    <source>
        <dbReference type="ARBA" id="ARBA00001478"/>
    </source>
</evidence>
<dbReference type="GO" id="GO:0004373">
    <property type="term" value="F:alpha-1,4-glucan glucosyltransferase (UDP-glucose donor) activity"/>
    <property type="evidence" value="ECO:0007669"/>
    <property type="project" value="InterPro"/>
</dbReference>
<dbReference type="EC" id="2.4.1.21" evidence="7"/>
<dbReference type="GO" id="GO:0005978">
    <property type="term" value="P:glycogen biosynthetic process"/>
    <property type="evidence" value="ECO:0007669"/>
    <property type="project" value="UniProtKB-UniRule"/>
</dbReference>
<organism evidence="10 11">
    <name type="scientific">Lactiplantibacillus pentosus</name>
    <name type="common">Lactobacillus pentosus</name>
    <dbReference type="NCBI Taxonomy" id="1589"/>
    <lineage>
        <taxon>Bacteria</taxon>
        <taxon>Bacillati</taxon>
        <taxon>Bacillota</taxon>
        <taxon>Bacilli</taxon>
        <taxon>Lactobacillales</taxon>
        <taxon>Lactobacillaceae</taxon>
        <taxon>Lactiplantibacillus</taxon>
    </lineage>
</organism>
<dbReference type="AlphaFoldDB" id="A0AAW8VW70"/>
<evidence type="ECO:0000256" key="4">
    <source>
        <dbReference type="ARBA" id="ARBA00022676"/>
    </source>
</evidence>
<dbReference type="CDD" id="cd03791">
    <property type="entry name" value="GT5_Glycogen_synthase_DULL1-like"/>
    <property type="match status" value="1"/>
</dbReference>
<comment type="function">
    <text evidence="2 7">Synthesizes alpha-1,4-glucan chains using ADP-glucose.</text>
</comment>
<feature type="domain" description="Glycosyl transferase family 1" evidence="8">
    <location>
        <begin position="290"/>
        <end position="434"/>
    </location>
</feature>
<comment type="caution">
    <text evidence="10">The sequence shown here is derived from an EMBL/GenBank/DDBJ whole genome shotgun (WGS) entry which is preliminary data.</text>
</comment>
<dbReference type="NCBIfam" id="TIGR02095">
    <property type="entry name" value="glgA"/>
    <property type="match status" value="1"/>
</dbReference>